<evidence type="ECO:0000313" key="6">
    <source>
        <dbReference type="Proteomes" id="UP001157017"/>
    </source>
</evidence>
<evidence type="ECO:0000256" key="3">
    <source>
        <dbReference type="SAM" id="MobiDB-lite"/>
    </source>
</evidence>
<keyword evidence="4" id="KW-0472">Membrane</keyword>
<accession>A0ABQ6JGG7</accession>
<name>A0ABQ6JGG7_9ACTN</name>
<keyword evidence="6" id="KW-1185">Reference proteome</keyword>
<dbReference type="EMBL" id="BSUZ01000001">
    <property type="protein sequence ID" value="GMA86012.1"/>
    <property type="molecule type" value="Genomic_DNA"/>
</dbReference>
<feature type="region of interest" description="Disordered" evidence="3">
    <location>
        <begin position="76"/>
        <end position="126"/>
    </location>
</feature>
<evidence type="ECO:0000256" key="1">
    <source>
        <dbReference type="ARBA" id="ARBA00023015"/>
    </source>
</evidence>
<feature type="transmembrane region" description="Helical" evidence="4">
    <location>
        <begin position="132"/>
        <end position="152"/>
    </location>
</feature>
<sequence length="245" mass="24710">MIQRVSSHSPCLGERVAALADGSMNPDAATRAVAHVAHCARCREALELERLTIERLRALPDPQPSGDLMASLLSLGGPGGPVPVRHGRVPGTPRQPTTSVAPPGGYPQGWPGPSAPGGSRRPGARRGVGRRAFVTAAAGALGAGAVVVGLAGPLTASTPGTGRVQPPTAQAGAGRPLQRRPPLRPGGHDPAGAVGAVALSVPGVAVVTLAGGVARRVGGLRPAHRALRVVRPTGRRVRRCARMPA</sequence>
<evidence type="ECO:0008006" key="7">
    <source>
        <dbReference type="Google" id="ProtNLM"/>
    </source>
</evidence>
<protein>
    <recommendedName>
        <fullName evidence="7">Zinc-finger domain-containing protein</fullName>
    </recommendedName>
</protein>
<keyword evidence="1" id="KW-0805">Transcription regulation</keyword>
<evidence type="ECO:0000256" key="2">
    <source>
        <dbReference type="ARBA" id="ARBA00023163"/>
    </source>
</evidence>
<dbReference type="Gene3D" id="1.10.10.1320">
    <property type="entry name" value="Anti-sigma factor, zinc-finger domain"/>
    <property type="match status" value="1"/>
</dbReference>
<comment type="caution">
    <text evidence="5">The sequence shown here is derived from an EMBL/GenBank/DDBJ whole genome shotgun (WGS) entry which is preliminary data.</text>
</comment>
<evidence type="ECO:0000313" key="5">
    <source>
        <dbReference type="EMBL" id="GMA86012.1"/>
    </source>
</evidence>
<organism evidence="5 6">
    <name type="scientific">Angustibacter aerolatus</name>
    <dbReference type="NCBI Taxonomy" id="1162965"/>
    <lineage>
        <taxon>Bacteria</taxon>
        <taxon>Bacillati</taxon>
        <taxon>Actinomycetota</taxon>
        <taxon>Actinomycetes</taxon>
        <taxon>Kineosporiales</taxon>
        <taxon>Kineosporiaceae</taxon>
    </lineage>
</organism>
<feature type="transmembrane region" description="Helical" evidence="4">
    <location>
        <begin position="191"/>
        <end position="214"/>
    </location>
</feature>
<gene>
    <name evidence="5" type="ORF">GCM10025868_12620</name>
</gene>
<reference evidence="6" key="1">
    <citation type="journal article" date="2019" name="Int. J. Syst. Evol. Microbiol.">
        <title>The Global Catalogue of Microorganisms (GCM) 10K type strain sequencing project: providing services to taxonomists for standard genome sequencing and annotation.</title>
        <authorList>
            <consortium name="The Broad Institute Genomics Platform"/>
            <consortium name="The Broad Institute Genome Sequencing Center for Infectious Disease"/>
            <person name="Wu L."/>
            <person name="Ma J."/>
        </authorList>
    </citation>
    <scope>NUCLEOTIDE SEQUENCE [LARGE SCALE GENOMIC DNA]</scope>
    <source>
        <strain evidence="6">NBRC 108730</strain>
    </source>
</reference>
<dbReference type="Proteomes" id="UP001157017">
    <property type="component" value="Unassembled WGS sequence"/>
</dbReference>
<feature type="region of interest" description="Disordered" evidence="3">
    <location>
        <begin position="157"/>
        <end position="188"/>
    </location>
</feature>
<keyword evidence="4" id="KW-0812">Transmembrane</keyword>
<dbReference type="InterPro" id="IPR041916">
    <property type="entry name" value="Anti_sigma_zinc_sf"/>
</dbReference>
<keyword evidence="4" id="KW-1133">Transmembrane helix</keyword>
<feature type="compositionally biased region" description="Low complexity" evidence="3">
    <location>
        <begin position="108"/>
        <end position="121"/>
    </location>
</feature>
<evidence type="ECO:0000256" key="4">
    <source>
        <dbReference type="SAM" id="Phobius"/>
    </source>
</evidence>
<keyword evidence="2" id="KW-0804">Transcription</keyword>
<proteinExistence type="predicted"/>